<organism evidence="1 2">
    <name type="scientific">Mycobacterium paraintracellulare</name>
    <dbReference type="NCBI Taxonomy" id="1138383"/>
    <lineage>
        <taxon>Bacteria</taxon>
        <taxon>Bacillati</taxon>
        <taxon>Actinomycetota</taxon>
        <taxon>Actinomycetes</taxon>
        <taxon>Mycobacteriales</taxon>
        <taxon>Mycobacteriaceae</taxon>
        <taxon>Mycobacterium</taxon>
        <taxon>Mycobacterium avium complex (MAC)</taxon>
    </lineage>
</organism>
<accession>A0ABM7KBW8</accession>
<protein>
    <recommendedName>
        <fullName evidence="3">Oxidoreductase</fullName>
    </recommendedName>
</protein>
<evidence type="ECO:0000313" key="1">
    <source>
        <dbReference type="EMBL" id="BBY71612.1"/>
    </source>
</evidence>
<dbReference type="EMBL" id="AP022597">
    <property type="protein sequence ID" value="BBY71612.1"/>
    <property type="molecule type" value="Genomic_DNA"/>
</dbReference>
<proteinExistence type="predicted"/>
<sequence>MTTDSKARTGAHSSFYCAFDSDRELGELVRCFAEDGHSIHFTPAYTDRDGDRWYQVVTTLLPKAAQGGGFPPVTELKR</sequence>
<reference evidence="1 2" key="1">
    <citation type="journal article" date="2019" name="Emerg. Microbes Infect.">
        <title>Comprehensive subspecies identification of 175 nontuberculous mycobacteria species based on 7547 genomic profiles.</title>
        <authorList>
            <person name="Matsumoto Y."/>
            <person name="Kinjo T."/>
            <person name="Motooka D."/>
            <person name="Nabeya D."/>
            <person name="Jung N."/>
            <person name="Uechi K."/>
            <person name="Horii T."/>
            <person name="Iida T."/>
            <person name="Fujita J."/>
            <person name="Nakamura S."/>
        </authorList>
    </citation>
    <scope>NUCLEOTIDE SEQUENCE [LARGE SCALE GENOMIC DNA]</scope>
    <source>
        <strain evidence="1 2">JCM 30622</strain>
    </source>
</reference>
<gene>
    <name evidence="1" type="ORF">MPRI_37990</name>
</gene>
<evidence type="ECO:0000313" key="2">
    <source>
        <dbReference type="Proteomes" id="UP000466578"/>
    </source>
</evidence>
<dbReference type="Proteomes" id="UP000466578">
    <property type="component" value="Chromosome"/>
</dbReference>
<evidence type="ECO:0008006" key="3">
    <source>
        <dbReference type="Google" id="ProtNLM"/>
    </source>
</evidence>
<name>A0ABM7KBW8_9MYCO</name>
<keyword evidence="2" id="KW-1185">Reference proteome</keyword>